<sequence>MFPRLPGPIGADILMGATTTVRTAFPNSRLDSLNNHNNNNNNQHPHNIQAATPTPNTLQQGNQLLSPYDPSITADFDATAPISDVGTNATSIRNLLPAAEEDWWSNAIEEDTFESPLAFDASENGLWNGRFVPPPPRPPFLDESVAADGLTTCDLCTWAWQRNAYSLDGSIGAELLIPLQYKYYFELAKWSSTYLVEANKAVGTTMYKYNVHHPRSAEERNQPTALTWRS</sequence>
<keyword evidence="3" id="KW-1185">Reference proteome</keyword>
<feature type="region of interest" description="Disordered" evidence="1">
    <location>
        <begin position="28"/>
        <end position="70"/>
    </location>
</feature>
<dbReference type="STRING" id="7398.A0A1A9ZGQ8"/>
<reference evidence="2" key="2">
    <citation type="submission" date="2020-05" db="UniProtKB">
        <authorList>
            <consortium name="EnsemblMetazoa"/>
        </authorList>
    </citation>
    <scope>IDENTIFICATION</scope>
    <source>
        <strain evidence="2">IAEA</strain>
    </source>
</reference>
<protein>
    <submittedName>
        <fullName evidence="2">Uncharacterized protein</fullName>
    </submittedName>
</protein>
<dbReference type="VEuPathDB" id="VectorBase:GPAI014127"/>
<feature type="compositionally biased region" description="Low complexity" evidence="1">
    <location>
        <begin position="34"/>
        <end position="47"/>
    </location>
</feature>
<dbReference type="EnsemblMetazoa" id="GPAI014127-RA">
    <property type="protein sequence ID" value="GPAI014127-PA"/>
    <property type="gene ID" value="GPAI014127"/>
</dbReference>
<feature type="compositionally biased region" description="Polar residues" evidence="1">
    <location>
        <begin position="49"/>
        <end position="65"/>
    </location>
</feature>
<proteinExistence type="predicted"/>
<evidence type="ECO:0000256" key="1">
    <source>
        <dbReference type="SAM" id="MobiDB-lite"/>
    </source>
</evidence>
<accession>A0A1A9ZGQ8</accession>
<dbReference type="AlphaFoldDB" id="A0A1A9ZGQ8"/>
<evidence type="ECO:0000313" key="2">
    <source>
        <dbReference type="EnsemblMetazoa" id="GPAI014127-PA"/>
    </source>
</evidence>
<name>A0A1A9ZGQ8_GLOPL</name>
<evidence type="ECO:0000313" key="3">
    <source>
        <dbReference type="Proteomes" id="UP000092445"/>
    </source>
</evidence>
<reference evidence="3" key="1">
    <citation type="submission" date="2014-03" db="EMBL/GenBank/DDBJ databases">
        <authorList>
            <person name="Aksoy S."/>
            <person name="Warren W."/>
            <person name="Wilson R.K."/>
        </authorList>
    </citation>
    <scope>NUCLEOTIDE SEQUENCE [LARGE SCALE GENOMIC DNA]</scope>
    <source>
        <strain evidence="3">IAEA</strain>
    </source>
</reference>
<dbReference type="Proteomes" id="UP000092445">
    <property type="component" value="Unassembled WGS sequence"/>
</dbReference>
<organism evidence="2 3">
    <name type="scientific">Glossina pallidipes</name>
    <name type="common">Tsetse fly</name>
    <dbReference type="NCBI Taxonomy" id="7398"/>
    <lineage>
        <taxon>Eukaryota</taxon>
        <taxon>Metazoa</taxon>
        <taxon>Ecdysozoa</taxon>
        <taxon>Arthropoda</taxon>
        <taxon>Hexapoda</taxon>
        <taxon>Insecta</taxon>
        <taxon>Pterygota</taxon>
        <taxon>Neoptera</taxon>
        <taxon>Endopterygota</taxon>
        <taxon>Diptera</taxon>
        <taxon>Brachycera</taxon>
        <taxon>Muscomorpha</taxon>
        <taxon>Hippoboscoidea</taxon>
        <taxon>Glossinidae</taxon>
        <taxon>Glossina</taxon>
    </lineage>
</organism>